<accession>V6LSW5</accession>
<dbReference type="Proteomes" id="UP000018208">
    <property type="component" value="Unassembled WGS sequence"/>
</dbReference>
<keyword evidence="4" id="KW-0597">Phosphoprotein</keyword>
<organism evidence="17">
    <name type="scientific">Spironucleus salmonicida</name>
    <dbReference type="NCBI Taxonomy" id="348837"/>
    <lineage>
        <taxon>Eukaryota</taxon>
        <taxon>Metamonada</taxon>
        <taxon>Diplomonadida</taxon>
        <taxon>Hexamitidae</taxon>
        <taxon>Hexamitinae</taxon>
        <taxon>Spironucleus</taxon>
    </lineage>
</organism>
<evidence type="ECO:0000256" key="14">
    <source>
        <dbReference type="ARBA" id="ARBA00026104"/>
    </source>
</evidence>
<evidence type="ECO:0000256" key="2">
    <source>
        <dbReference type="ARBA" id="ARBA00004651"/>
    </source>
</evidence>
<keyword evidence="3" id="KW-1003">Cell membrane</keyword>
<keyword evidence="8" id="KW-0106">Calcium</keyword>
<comment type="cofactor">
    <cofactor evidence="1">
        <name>Ca(2+)</name>
        <dbReference type="ChEBI" id="CHEBI:29108"/>
    </cofactor>
</comment>
<dbReference type="GO" id="GO:0016298">
    <property type="term" value="F:lipase activity"/>
    <property type="evidence" value="ECO:0007669"/>
    <property type="project" value="TreeGrafter"/>
</dbReference>
<evidence type="ECO:0000256" key="1">
    <source>
        <dbReference type="ARBA" id="ARBA00001913"/>
    </source>
</evidence>
<evidence type="ECO:0000256" key="12">
    <source>
        <dbReference type="ARBA" id="ARBA00023136"/>
    </source>
</evidence>
<dbReference type="InterPro" id="IPR052214">
    <property type="entry name" value="DAG_Lipase-Related"/>
</dbReference>
<evidence type="ECO:0000256" key="13">
    <source>
        <dbReference type="ARBA" id="ARBA00024531"/>
    </source>
</evidence>
<dbReference type="GO" id="GO:0016042">
    <property type="term" value="P:lipid catabolic process"/>
    <property type="evidence" value="ECO:0007669"/>
    <property type="project" value="UniProtKB-KW"/>
</dbReference>
<evidence type="ECO:0000313" key="19">
    <source>
        <dbReference type="Proteomes" id="UP000018208"/>
    </source>
</evidence>
<dbReference type="PANTHER" id="PTHR45792">
    <property type="entry name" value="DIACYLGLYCEROL LIPASE HOMOLOG-RELATED"/>
    <property type="match status" value="1"/>
</dbReference>
<gene>
    <name evidence="17" type="ORF">SS50377_16189</name>
    <name evidence="18" type="ORF">SS50377_21107</name>
</gene>
<evidence type="ECO:0000256" key="7">
    <source>
        <dbReference type="ARBA" id="ARBA00022801"/>
    </source>
</evidence>
<evidence type="ECO:0000313" key="18">
    <source>
        <dbReference type="EMBL" id="KAH0577753.1"/>
    </source>
</evidence>
<dbReference type="AlphaFoldDB" id="V6LSW5"/>
<evidence type="ECO:0000256" key="4">
    <source>
        <dbReference type="ARBA" id="ARBA00022553"/>
    </source>
</evidence>
<dbReference type="InterPro" id="IPR002921">
    <property type="entry name" value="Fungal_lipase-type"/>
</dbReference>
<dbReference type="EMBL" id="AUWU02000001">
    <property type="protein sequence ID" value="KAH0577753.1"/>
    <property type="molecule type" value="Genomic_DNA"/>
</dbReference>
<keyword evidence="6" id="KW-0479">Metal-binding</keyword>
<dbReference type="EMBL" id="KI546130">
    <property type="protein sequence ID" value="EST43889.1"/>
    <property type="molecule type" value="Genomic_DNA"/>
</dbReference>
<dbReference type="CDD" id="cd00519">
    <property type="entry name" value="Lipase_3"/>
    <property type="match status" value="1"/>
</dbReference>
<feature type="domain" description="Fungal lipase-type" evidence="16">
    <location>
        <begin position="170"/>
        <end position="286"/>
    </location>
</feature>
<keyword evidence="19" id="KW-1185">Reference proteome</keyword>
<protein>
    <recommendedName>
        <fullName evidence="14">sn-1-specific diacylglycerol lipase</fullName>
        <ecNumber evidence="14">3.1.1.116</ecNumber>
    </recommendedName>
</protein>
<reference evidence="17 18" key="1">
    <citation type="journal article" date="2014" name="PLoS Genet.">
        <title>The Genome of Spironucleus salmonicida Highlights a Fish Pathogen Adapted to Fluctuating Environments.</title>
        <authorList>
            <person name="Xu F."/>
            <person name="Jerlstrom-Hultqvist J."/>
            <person name="Einarsson E."/>
            <person name="Astvaldsson A."/>
            <person name="Svard S.G."/>
            <person name="Andersson J.O."/>
        </authorList>
    </citation>
    <scope>NUCLEOTIDE SEQUENCE</scope>
    <source>
        <strain evidence="18">ATCC 50377</strain>
    </source>
</reference>
<dbReference type="OrthoDB" id="438440at2759"/>
<dbReference type="GO" id="GO:0046872">
    <property type="term" value="F:metal ion binding"/>
    <property type="evidence" value="ECO:0007669"/>
    <property type="project" value="UniProtKB-KW"/>
</dbReference>
<comment type="subcellular location">
    <subcellularLocation>
        <location evidence="2">Cell membrane</location>
        <topology evidence="2">Multi-pass membrane protein</topology>
    </subcellularLocation>
</comment>
<evidence type="ECO:0000256" key="15">
    <source>
        <dbReference type="SAM" id="Phobius"/>
    </source>
</evidence>
<evidence type="ECO:0000256" key="6">
    <source>
        <dbReference type="ARBA" id="ARBA00022723"/>
    </source>
</evidence>
<evidence type="ECO:0000313" key="17">
    <source>
        <dbReference type="EMBL" id="EST43889.1"/>
    </source>
</evidence>
<dbReference type="Pfam" id="PF01764">
    <property type="entry name" value="Lipase_3"/>
    <property type="match status" value="1"/>
</dbReference>
<dbReference type="Gene3D" id="3.40.50.1820">
    <property type="entry name" value="alpha/beta hydrolase"/>
    <property type="match status" value="1"/>
</dbReference>
<keyword evidence="9" id="KW-0442">Lipid degradation</keyword>
<sequence>MEDSINDPISLQSVVFYDRKNIYNRFYKETIRQARIAGYSSFQLLGLIFTFMFHYLQTYKYGQHYQNYKIVTDQSELQEIIASLSIAINFNDLQQQKMSINQSVSRYMFLKLILRDKYIGKSNYVSLSEKQIAYWKYKTLGKTVILDHSGQSTFRRPSFFITLDNNQYNIVIRGTSNSEDAFTDLDQTPELHHGYKFHVGFYSGAEYIFKIANNIIDKKYDVLIVGHSMGASIAVILTFLLRLQNFNAKTINGGQSCVGDYEFSILAKSFSKTIINGFDFIPVISYHSEMVMLMRMKLQMLRIKSKFSNNFSNVEDFDNATVIQNEDNNFSYCEKQCVENLGYRPEIRILSRYMTRKNDLFIAGKIYQFIKGNLIEVSVHDISDLYFTVQGVFDHVGYHYLVAELQKKI</sequence>
<keyword evidence="10 15" id="KW-1133">Transmembrane helix</keyword>
<dbReference type="SUPFAM" id="SSF53474">
    <property type="entry name" value="alpha/beta-Hydrolases"/>
    <property type="match status" value="1"/>
</dbReference>
<keyword evidence="11" id="KW-0443">Lipid metabolism</keyword>
<evidence type="ECO:0000259" key="16">
    <source>
        <dbReference type="Pfam" id="PF01764"/>
    </source>
</evidence>
<keyword evidence="7" id="KW-0378">Hydrolase</keyword>
<dbReference type="GO" id="GO:0005886">
    <property type="term" value="C:plasma membrane"/>
    <property type="evidence" value="ECO:0007669"/>
    <property type="project" value="UniProtKB-SubCell"/>
</dbReference>
<feature type="transmembrane region" description="Helical" evidence="15">
    <location>
        <begin position="36"/>
        <end position="56"/>
    </location>
</feature>
<name>V6LSW5_9EUKA</name>
<dbReference type="PANTHER" id="PTHR45792:SF8">
    <property type="entry name" value="DIACYLGLYCEROL LIPASE-ALPHA"/>
    <property type="match status" value="1"/>
</dbReference>
<proteinExistence type="predicted"/>
<evidence type="ECO:0000256" key="5">
    <source>
        <dbReference type="ARBA" id="ARBA00022692"/>
    </source>
</evidence>
<evidence type="ECO:0000256" key="10">
    <source>
        <dbReference type="ARBA" id="ARBA00022989"/>
    </source>
</evidence>
<evidence type="ECO:0000256" key="9">
    <source>
        <dbReference type="ARBA" id="ARBA00022963"/>
    </source>
</evidence>
<evidence type="ECO:0000256" key="11">
    <source>
        <dbReference type="ARBA" id="ARBA00023098"/>
    </source>
</evidence>
<keyword evidence="12 15" id="KW-0472">Membrane</keyword>
<keyword evidence="5 15" id="KW-0812">Transmembrane</keyword>
<reference evidence="18" key="2">
    <citation type="submission" date="2020-12" db="EMBL/GenBank/DDBJ databases">
        <title>New Spironucleus salmonicida genome in near-complete chromosomes.</title>
        <authorList>
            <person name="Xu F."/>
            <person name="Kurt Z."/>
            <person name="Jimenez-Gonzalez A."/>
            <person name="Astvaldsson A."/>
            <person name="Andersson J.O."/>
            <person name="Svard S.G."/>
        </authorList>
    </citation>
    <scope>NUCLEOTIDE SEQUENCE</scope>
    <source>
        <strain evidence="18">ATCC 50377</strain>
    </source>
</reference>
<evidence type="ECO:0000256" key="8">
    <source>
        <dbReference type="ARBA" id="ARBA00022837"/>
    </source>
</evidence>
<dbReference type="InterPro" id="IPR029058">
    <property type="entry name" value="AB_hydrolase_fold"/>
</dbReference>
<dbReference type="EC" id="3.1.1.116" evidence="14"/>
<evidence type="ECO:0000256" key="3">
    <source>
        <dbReference type="ARBA" id="ARBA00022475"/>
    </source>
</evidence>
<dbReference type="VEuPathDB" id="GiardiaDB:SS50377_21107"/>
<comment type="catalytic activity">
    <reaction evidence="13">
        <text>a 1,2-diacyl-sn-glycerol + H2O = a 2-acylglycerol + a fatty acid + H(+)</text>
        <dbReference type="Rhea" id="RHEA:33275"/>
        <dbReference type="ChEBI" id="CHEBI:15377"/>
        <dbReference type="ChEBI" id="CHEBI:15378"/>
        <dbReference type="ChEBI" id="CHEBI:17389"/>
        <dbReference type="ChEBI" id="CHEBI:17815"/>
        <dbReference type="ChEBI" id="CHEBI:28868"/>
        <dbReference type="EC" id="3.1.1.116"/>
    </reaction>
    <physiologicalReaction direction="left-to-right" evidence="13">
        <dbReference type="Rhea" id="RHEA:33276"/>
    </physiologicalReaction>
</comment>
<feature type="transmembrane region" description="Helical" evidence="15">
    <location>
        <begin position="220"/>
        <end position="241"/>
    </location>
</feature>